<comment type="caution">
    <text evidence="2">The sequence shown here is derived from an EMBL/GenBank/DDBJ whole genome shotgun (WGS) entry which is preliminary data.</text>
</comment>
<evidence type="ECO:0008006" key="4">
    <source>
        <dbReference type="Google" id="ProtNLM"/>
    </source>
</evidence>
<reference evidence="2 3" key="1">
    <citation type="submission" date="2024-01" db="EMBL/GenBank/DDBJ databases">
        <title>The complete chloroplast genome sequence of Lithospermum erythrorhizon: insights into the phylogenetic relationship among Boraginaceae species and the maternal lineages of purple gromwells.</title>
        <authorList>
            <person name="Okada T."/>
            <person name="Watanabe K."/>
        </authorList>
    </citation>
    <scope>NUCLEOTIDE SEQUENCE [LARGE SCALE GENOMIC DNA]</scope>
</reference>
<name>A0AAV3R9X1_LITER</name>
<proteinExistence type="predicted"/>
<keyword evidence="3" id="KW-1185">Reference proteome</keyword>
<evidence type="ECO:0000313" key="2">
    <source>
        <dbReference type="EMBL" id="GAA0173197.1"/>
    </source>
</evidence>
<organism evidence="2 3">
    <name type="scientific">Lithospermum erythrorhizon</name>
    <name type="common">Purple gromwell</name>
    <name type="synonym">Lithospermum officinale var. erythrorhizon</name>
    <dbReference type="NCBI Taxonomy" id="34254"/>
    <lineage>
        <taxon>Eukaryota</taxon>
        <taxon>Viridiplantae</taxon>
        <taxon>Streptophyta</taxon>
        <taxon>Embryophyta</taxon>
        <taxon>Tracheophyta</taxon>
        <taxon>Spermatophyta</taxon>
        <taxon>Magnoliopsida</taxon>
        <taxon>eudicotyledons</taxon>
        <taxon>Gunneridae</taxon>
        <taxon>Pentapetalae</taxon>
        <taxon>asterids</taxon>
        <taxon>lamiids</taxon>
        <taxon>Boraginales</taxon>
        <taxon>Boraginaceae</taxon>
        <taxon>Boraginoideae</taxon>
        <taxon>Lithospermeae</taxon>
        <taxon>Lithospermum</taxon>
    </lineage>
</organism>
<accession>A0AAV3R9X1</accession>
<evidence type="ECO:0000256" key="1">
    <source>
        <dbReference type="SAM" id="MobiDB-lite"/>
    </source>
</evidence>
<dbReference type="AlphaFoldDB" id="A0AAV3R9X1"/>
<dbReference type="Proteomes" id="UP001454036">
    <property type="component" value="Unassembled WGS sequence"/>
</dbReference>
<gene>
    <name evidence="2" type="ORF">LIER_41481</name>
</gene>
<protein>
    <recommendedName>
        <fullName evidence="4">Gag-pol polyprotein</fullName>
    </recommendedName>
</protein>
<evidence type="ECO:0000313" key="3">
    <source>
        <dbReference type="Proteomes" id="UP001454036"/>
    </source>
</evidence>
<feature type="region of interest" description="Disordered" evidence="1">
    <location>
        <begin position="18"/>
        <end position="60"/>
    </location>
</feature>
<feature type="compositionally biased region" description="Polar residues" evidence="1">
    <location>
        <begin position="27"/>
        <end position="47"/>
    </location>
</feature>
<dbReference type="EMBL" id="BAABME010026047">
    <property type="protein sequence ID" value="GAA0173197.1"/>
    <property type="molecule type" value="Genomic_DNA"/>
</dbReference>
<sequence length="112" mass="12823">MRLRERFVGVFSPINYDEDQPDVLPTVTDNQANQTNTEPTVNPSVNDSGIEPSARIQKNHHTDNIIGQLEEGMTIRKKDRVNYRRMNGLLGETCFISKEEPKDVKDTLLDEH</sequence>